<dbReference type="EMBL" id="JFKB01000005">
    <property type="protein sequence ID" value="OSQ48455.1"/>
    <property type="molecule type" value="Genomic_DNA"/>
</dbReference>
<evidence type="ECO:0000313" key="2">
    <source>
        <dbReference type="EMBL" id="OSQ48455.1"/>
    </source>
</evidence>
<dbReference type="RefSeq" id="WP_085618147.1">
    <property type="nucleotide sequence ID" value="NZ_CAXBPE010000022.1"/>
</dbReference>
<reference evidence="2 3" key="1">
    <citation type="submission" date="2014-03" db="EMBL/GenBank/DDBJ databases">
        <title>The draft genome sequence of Thalassospira alkalitolerans JCM 18968.</title>
        <authorList>
            <person name="Lai Q."/>
            <person name="Shao Z."/>
        </authorList>
    </citation>
    <scope>NUCLEOTIDE SEQUENCE [LARGE SCALE GENOMIC DNA]</scope>
    <source>
        <strain evidence="2 3">JCM 18968</strain>
    </source>
</reference>
<dbReference type="AlphaFoldDB" id="A0A1Y2LDD0"/>
<proteinExistence type="predicted"/>
<name>A0A1Y2LDD0_9PROT</name>
<feature type="chain" id="PRO_5013096159" description="Lipoprotein" evidence="1">
    <location>
        <begin position="30"/>
        <end position="103"/>
    </location>
</feature>
<dbReference type="PROSITE" id="PS51257">
    <property type="entry name" value="PROKAR_LIPOPROTEIN"/>
    <property type="match status" value="1"/>
</dbReference>
<keyword evidence="1" id="KW-0732">Signal</keyword>
<dbReference type="Proteomes" id="UP000193396">
    <property type="component" value="Unassembled WGS sequence"/>
</dbReference>
<evidence type="ECO:0008006" key="4">
    <source>
        <dbReference type="Google" id="ProtNLM"/>
    </source>
</evidence>
<evidence type="ECO:0000256" key="1">
    <source>
        <dbReference type="SAM" id="SignalP"/>
    </source>
</evidence>
<dbReference type="STRING" id="1293890.TALK_09420"/>
<sequence>MKSGFRTVSGKVAAILAVGMLLSACSTFQKESFTLTGVITDQGRECVTFRSDDGTLYALANKASRFRPGDKVRVTGHGALMTTCSEAETLIVDKIVLLGAAAK</sequence>
<gene>
    <name evidence="2" type="ORF">TALK_09420</name>
</gene>
<protein>
    <recommendedName>
        <fullName evidence="4">Lipoprotein</fullName>
    </recommendedName>
</protein>
<dbReference type="InterPro" id="IPR043856">
    <property type="entry name" value="DUF5818"/>
</dbReference>
<keyword evidence="3" id="KW-1185">Reference proteome</keyword>
<dbReference type="OrthoDB" id="7363485at2"/>
<feature type="signal peptide" evidence="1">
    <location>
        <begin position="1"/>
        <end position="29"/>
    </location>
</feature>
<comment type="caution">
    <text evidence="2">The sequence shown here is derived from an EMBL/GenBank/DDBJ whole genome shotgun (WGS) entry which is preliminary data.</text>
</comment>
<accession>A0A1Y2LDD0</accession>
<evidence type="ECO:0000313" key="3">
    <source>
        <dbReference type="Proteomes" id="UP000193396"/>
    </source>
</evidence>
<dbReference type="Pfam" id="PF19135">
    <property type="entry name" value="DUF5818"/>
    <property type="match status" value="1"/>
</dbReference>
<organism evidence="2 3">
    <name type="scientific">Thalassospira alkalitolerans</name>
    <dbReference type="NCBI Taxonomy" id="1293890"/>
    <lineage>
        <taxon>Bacteria</taxon>
        <taxon>Pseudomonadati</taxon>
        <taxon>Pseudomonadota</taxon>
        <taxon>Alphaproteobacteria</taxon>
        <taxon>Rhodospirillales</taxon>
        <taxon>Thalassospiraceae</taxon>
        <taxon>Thalassospira</taxon>
    </lineage>
</organism>